<dbReference type="EMBL" id="PGCJ01000139">
    <property type="protein sequence ID" value="PLW44189.1"/>
    <property type="molecule type" value="Genomic_DNA"/>
</dbReference>
<dbReference type="PIRSF" id="PIRSF011771">
    <property type="entry name" value="RMS1_SET"/>
    <property type="match status" value="1"/>
</dbReference>
<feature type="domain" description="SET" evidence="6">
    <location>
        <begin position="40"/>
        <end position="317"/>
    </location>
</feature>
<organism evidence="7 8">
    <name type="scientific">Puccinia coronata f. sp. avenae</name>
    <dbReference type="NCBI Taxonomy" id="200324"/>
    <lineage>
        <taxon>Eukaryota</taxon>
        <taxon>Fungi</taxon>
        <taxon>Dikarya</taxon>
        <taxon>Basidiomycota</taxon>
        <taxon>Pucciniomycotina</taxon>
        <taxon>Pucciniomycetes</taxon>
        <taxon>Pucciniales</taxon>
        <taxon>Pucciniaceae</taxon>
        <taxon>Puccinia</taxon>
    </lineage>
</organism>
<keyword evidence="4" id="KW-0539">Nucleus</keyword>
<dbReference type="InterPro" id="IPR015353">
    <property type="entry name" value="Rubisco_LSMT_subst-bd"/>
</dbReference>
<dbReference type="Gene3D" id="3.90.1420.10">
    <property type="entry name" value="Rubisco LSMT, substrate-binding domain"/>
    <property type="match status" value="1"/>
</dbReference>
<dbReference type="EC" id="2.1.1.-" evidence="4"/>
<keyword evidence="1 4" id="KW-0489">Methyltransferase</keyword>
<dbReference type="PROSITE" id="PS50280">
    <property type="entry name" value="SET"/>
    <property type="match status" value="1"/>
</dbReference>
<dbReference type="SUPFAM" id="SSF82199">
    <property type="entry name" value="SET domain"/>
    <property type="match status" value="1"/>
</dbReference>
<dbReference type="PANTHER" id="PTHR13271">
    <property type="entry name" value="UNCHARACTERIZED PUTATIVE METHYLTRANSFERASE"/>
    <property type="match status" value="1"/>
</dbReference>
<keyword evidence="8" id="KW-1185">Reference proteome</keyword>
<comment type="subcellular location">
    <subcellularLocation>
        <location evidence="4">Nucleus</location>
    </subcellularLocation>
</comment>
<dbReference type="Pfam" id="PF09273">
    <property type="entry name" value="Rubis-subs-bind"/>
    <property type="match status" value="1"/>
</dbReference>
<evidence type="ECO:0000313" key="7">
    <source>
        <dbReference type="EMBL" id="PLW44189.1"/>
    </source>
</evidence>
<evidence type="ECO:0000256" key="2">
    <source>
        <dbReference type="ARBA" id="ARBA00022679"/>
    </source>
</evidence>
<dbReference type="SUPFAM" id="SSF81822">
    <property type="entry name" value="RuBisCo LSMT C-terminal, substrate-binding domain"/>
    <property type="match status" value="1"/>
</dbReference>
<dbReference type="GO" id="GO:0032259">
    <property type="term" value="P:methylation"/>
    <property type="evidence" value="ECO:0007669"/>
    <property type="project" value="UniProtKB-KW"/>
</dbReference>
<dbReference type="FunFam" id="3.90.1410.10:FF:000007">
    <property type="entry name" value="Ribosomal lysine N-methyltransferase 4"/>
    <property type="match status" value="1"/>
</dbReference>
<name>A0A2N5V2E0_9BASI</name>
<comment type="similarity">
    <text evidence="4">Belongs to the class V-like SAM-binding methyltransferase superfamily. Histone-lysine methyltransferase family. SETD6 subfamily.</text>
</comment>
<comment type="function">
    <text evidence="4">S-adenosyl-L-methionine-dependent protein-lysine N-methyltransferase that monomethylates 60S ribosomal protein L42.</text>
</comment>
<dbReference type="InterPro" id="IPR050600">
    <property type="entry name" value="SETD3_SETD6_MTase"/>
</dbReference>
<keyword evidence="3 4" id="KW-0949">S-adenosyl-L-methionine</keyword>
<feature type="compositionally biased region" description="Acidic residues" evidence="5">
    <location>
        <begin position="247"/>
        <end position="268"/>
    </location>
</feature>
<evidence type="ECO:0000256" key="5">
    <source>
        <dbReference type="SAM" id="MobiDB-lite"/>
    </source>
</evidence>
<dbReference type="STRING" id="200324.A0A2N5V2E0"/>
<evidence type="ECO:0000256" key="4">
    <source>
        <dbReference type="PIRNR" id="PIRNR011771"/>
    </source>
</evidence>
<dbReference type="GO" id="GO:0005634">
    <property type="term" value="C:nucleus"/>
    <property type="evidence" value="ECO:0007669"/>
    <property type="project" value="UniProtKB-SubCell"/>
</dbReference>
<dbReference type="InterPro" id="IPR046341">
    <property type="entry name" value="SET_dom_sf"/>
</dbReference>
<dbReference type="AlphaFoldDB" id="A0A2N5V2E0"/>
<protein>
    <recommendedName>
        <fullName evidence="4">Ribosomal lysine N-methyltransferase 4</fullName>
        <ecNumber evidence="4">2.1.1.-</ecNumber>
    </recommendedName>
</protein>
<dbReference type="OrthoDB" id="341421at2759"/>
<reference evidence="7 8" key="1">
    <citation type="submission" date="2017-11" db="EMBL/GenBank/DDBJ databases">
        <title>De novo assembly and phasing of dikaryotic genomes from two isolates of Puccinia coronata f. sp. avenae, the causal agent of oat crown rust.</title>
        <authorList>
            <person name="Miller M.E."/>
            <person name="Zhang Y."/>
            <person name="Omidvar V."/>
            <person name="Sperschneider J."/>
            <person name="Schwessinger B."/>
            <person name="Raley C."/>
            <person name="Palmer J.M."/>
            <person name="Garnica D."/>
            <person name="Upadhyaya N."/>
            <person name="Rathjen J."/>
            <person name="Taylor J.M."/>
            <person name="Park R.F."/>
            <person name="Dodds P.N."/>
            <person name="Hirsch C.D."/>
            <person name="Kianian S.F."/>
            <person name="Figueroa M."/>
        </authorList>
    </citation>
    <scope>NUCLEOTIDE SEQUENCE [LARGE SCALE GENOMIC DNA]</scope>
    <source>
        <strain evidence="7">12NC29</strain>
    </source>
</reference>
<proteinExistence type="inferred from homology"/>
<dbReference type="Gene3D" id="3.90.1410.10">
    <property type="entry name" value="set domain protein methyltransferase, domain 1"/>
    <property type="match status" value="1"/>
</dbReference>
<evidence type="ECO:0000256" key="3">
    <source>
        <dbReference type="ARBA" id="ARBA00022691"/>
    </source>
</evidence>
<dbReference type="InterPro" id="IPR011383">
    <property type="entry name" value="N-lys_methylase_SETD6"/>
</dbReference>
<dbReference type="PANTHER" id="PTHR13271:SF34">
    <property type="entry name" value="N-LYSINE METHYLTRANSFERASE SETD6"/>
    <property type="match status" value="1"/>
</dbReference>
<comment type="caution">
    <text evidence="7">The sequence shown here is derived from an EMBL/GenBank/DDBJ whole genome shotgun (WGS) entry which is preliminary data.</text>
</comment>
<dbReference type="InterPro" id="IPR036464">
    <property type="entry name" value="Rubisco_LSMT_subst-bd_sf"/>
</dbReference>
<sequence>MDGMEVSMENETGPTPTVEEAGYAELIGWLEARGAQISGSLIRMKRYDGLGMGVEARRGIGKGTTLFSIPRYGSPRTTPLLSVRSSALLDSLSDDERARISRNWLPLLLVLLWERVRAIRAPNDPLSWAPYFHSLPTHFDTLMFWTAEELAELKGSAILDKIGREEAEKDYWEVVKPFIESRGDLFPVPRGTSWETHYGLDVYHQMGSLVLSRSFHVEEDPRKTTQNKTDGDGLDDVAMNSGSDHDDACDDNDDDEQDDGEELDREAVDDIAMVPLADLLNAKTGCENAKLFYETDWLRMKTTRKIEKGEQIYNTYGDPPNSDLLRRYGHVDEENRFDVVEVSGKTCLEVVREHLQAGSQHARCEDLERRLEWALEMGVDDAFELTTEQERKKKGLTLIPEDMGTLLKILTLPSEEMLDCERKGKLPTWKRHQMEVRTLAKRVVDRRMMDYPTSIQEDQQELDSLRQSMAQAGDCSHDQTMMHQPMRRKMQAVLVRKSEKEILLGVSKLLAHRIKADTSSTV</sequence>
<gene>
    <name evidence="7" type="ORF">PCANC_13407</name>
</gene>
<dbReference type="Proteomes" id="UP000235388">
    <property type="component" value="Unassembled WGS sequence"/>
</dbReference>
<dbReference type="GO" id="GO:0016279">
    <property type="term" value="F:protein-lysine N-methyltransferase activity"/>
    <property type="evidence" value="ECO:0007669"/>
    <property type="project" value="UniProtKB-UniRule"/>
</dbReference>
<accession>A0A2N5V2E0</accession>
<evidence type="ECO:0000256" key="1">
    <source>
        <dbReference type="ARBA" id="ARBA00022603"/>
    </source>
</evidence>
<evidence type="ECO:0000313" key="8">
    <source>
        <dbReference type="Proteomes" id="UP000235388"/>
    </source>
</evidence>
<evidence type="ECO:0000259" key="6">
    <source>
        <dbReference type="PROSITE" id="PS50280"/>
    </source>
</evidence>
<dbReference type="InterPro" id="IPR001214">
    <property type="entry name" value="SET_dom"/>
</dbReference>
<keyword evidence="2 4" id="KW-0808">Transferase</keyword>
<feature type="region of interest" description="Disordered" evidence="5">
    <location>
        <begin position="218"/>
        <end position="268"/>
    </location>
</feature>